<accession>A0ABV2ZDR6</accession>
<sequence>MPSDRGRTVAALSGGRPAAAGSRIAVLGATGCVGRCVSAALAREGHQVLAVARRGGPAVADHVFAGLDVAAVPPAELARLFTRHRVRAVVNVTGGWGTTEEEMQYAHITLVDRLLQALTQMEERPRLVHVGSIHEYGPVSEPLSIGEDLEPRPTTMYARTKLAGSELVLDSTRAGRVDGLVLRAVNVCGPRTTRASFLGAVVDRLRAADASAPVTLRVADARRDFVDVRDLAEAVVLAVASPATGQVVNIGRGEASAMRELVDLLVAASGLPPQALRVEDGPIASKGGGWTLADIRLAGELLGWKPRIPLAEAMRATWETPAD</sequence>
<dbReference type="RefSeq" id="WP_334577269.1">
    <property type="nucleotide sequence ID" value="NZ_JBEZVE010000003.1"/>
</dbReference>
<evidence type="ECO:0000256" key="1">
    <source>
        <dbReference type="ARBA" id="ARBA00007637"/>
    </source>
</evidence>
<evidence type="ECO:0000259" key="2">
    <source>
        <dbReference type="Pfam" id="PF01370"/>
    </source>
</evidence>
<dbReference type="InterPro" id="IPR001509">
    <property type="entry name" value="Epimerase_deHydtase"/>
</dbReference>
<evidence type="ECO:0000313" key="4">
    <source>
        <dbReference type="Proteomes" id="UP001550739"/>
    </source>
</evidence>
<comment type="caution">
    <text evidence="3">The sequence shown here is derived from an EMBL/GenBank/DDBJ whole genome shotgun (WGS) entry which is preliminary data.</text>
</comment>
<gene>
    <name evidence="3" type="ORF">AB0E89_07795</name>
</gene>
<comment type="similarity">
    <text evidence="1">Belongs to the NAD(P)-dependent epimerase/dehydratase family.</text>
</comment>
<dbReference type="InterPro" id="IPR036291">
    <property type="entry name" value="NAD(P)-bd_dom_sf"/>
</dbReference>
<dbReference type="CDD" id="cd08946">
    <property type="entry name" value="SDR_e"/>
    <property type="match status" value="1"/>
</dbReference>
<dbReference type="Proteomes" id="UP001550739">
    <property type="component" value="Unassembled WGS sequence"/>
</dbReference>
<keyword evidence="4" id="KW-1185">Reference proteome</keyword>
<proteinExistence type="inferred from homology"/>
<reference evidence="3 4" key="1">
    <citation type="submission" date="2024-06" db="EMBL/GenBank/DDBJ databases">
        <title>The Natural Products Discovery Center: Release of the First 8490 Sequenced Strains for Exploring Actinobacteria Biosynthetic Diversity.</title>
        <authorList>
            <person name="Kalkreuter E."/>
            <person name="Kautsar S.A."/>
            <person name="Yang D."/>
            <person name="Bader C.D."/>
            <person name="Teijaro C.N."/>
            <person name="Fluegel L."/>
            <person name="Davis C.M."/>
            <person name="Simpson J.R."/>
            <person name="Lauterbach L."/>
            <person name="Steele A.D."/>
            <person name="Gui C."/>
            <person name="Meng S."/>
            <person name="Li G."/>
            <person name="Viehrig K."/>
            <person name="Ye F."/>
            <person name="Su P."/>
            <person name="Kiefer A.F."/>
            <person name="Nichols A."/>
            <person name="Cepeda A.J."/>
            <person name="Yan W."/>
            <person name="Fan B."/>
            <person name="Jiang Y."/>
            <person name="Adhikari A."/>
            <person name="Zheng C.-J."/>
            <person name="Schuster L."/>
            <person name="Cowan T.M."/>
            <person name="Smanski M.J."/>
            <person name="Chevrette M.G."/>
            <person name="De Carvalho L.P.S."/>
            <person name="Shen B."/>
        </authorList>
    </citation>
    <scope>NUCLEOTIDE SEQUENCE [LARGE SCALE GENOMIC DNA]</scope>
    <source>
        <strain evidence="3 4">NPDC033843</strain>
    </source>
</reference>
<name>A0ABV2ZDR6_9ACTN</name>
<dbReference type="SUPFAM" id="SSF51735">
    <property type="entry name" value="NAD(P)-binding Rossmann-fold domains"/>
    <property type="match status" value="1"/>
</dbReference>
<dbReference type="Pfam" id="PF01370">
    <property type="entry name" value="Epimerase"/>
    <property type="match status" value="1"/>
</dbReference>
<dbReference type="EMBL" id="JBEZVE010000003">
    <property type="protein sequence ID" value="MEU3780483.1"/>
    <property type="molecule type" value="Genomic_DNA"/>
</dbReference>
<dbReference type="Gene3D" id="3.40.50.720">
    <property type="entry name" value="NAD(P)-binding Rossmann-like Domain"/>
    <property type="match status" value="1"/>
</dbReference>
<dbReference type="PANTHER" id="PTHR43000">
    <property type="entry name" value="DTDP-D-GLUCOSE 4,6-DEHYDRATASE-RELATED"/>
    <property type="match status" value="1"/>
</dbReference>
<evidence type="ECO:0000313" key="3">
    <source>
        <dbReference type="EMBL" id="MEU3780483.1"/>
    </source>
</evidence>
<feature type="domain" description="NAD-dependent epimerase/dehydratase" evidence="2">
    <location>
        <begin position="24"/>
        <end position="251"/>
    </location>
</feature>
<organism evidence="3 4">
    <name type="scientific">Streptomyces sp. 900129855</name>
    <dbReference type="NCBI Taxonomy" id="3155129"/>
    <lineage>
        <taxon>Bacteria</taxon>
        <taxon>Bacillati</taxon>
        <taxon>Actinomycetota</taxon>
        <taxon>Actinomycetes</taxon>
        <taxon>Kitasatosporales</taxon>
        <taxon>Streptomycetaceae</taxon>
        <taxon>Streptomyces</taxon>
    </lineage>
</organism>
<protein>
    <submittedName>
        <fullName evidence="3">NAD(P)-dependent oxidoreductase</fullName>
    </submittedName>
</protein>